<evidence type="ECO:0000256" key="5">
    <source>
        <dbReference type="ARBA" id="ARBA00022840"/>
    </source>
</evidence>
<feature type="binding site" evidence="6">
    <location>
        <position position="95"/>
    </location>
    <ligand>
        <name>ATP</name>
        <dbReference type="ChEBI" id="CHEBI:30616"/>
    </ligand>
</feature>
<dbReference type="GO" id="GO:0005524">
    <property type="term" value="F:ATP binding"/>
    <property type="evidence" value="ECO:0007669"/>
    <property type="project" value="UniProtKB-UniRule"/>
</dbReference>
<sequence length="356" mass="40077">MGSACCTKQSIEVSPNHEGNPLNNSASTHSLNNSARINISQFFQNEGSDSTFIEANTTRNGKIMKWRRGDLIGEGAYAKVYQGMNLDTGELMAVKHLEITEDIKKIEKEYLHLKKEILLLRLLDHPNIVKYYQTDLSEDMTQLDIILEYVSGGSLKKILQRFGGLSEEIIKHYGRQLLDGLAYLHDHLIIHRDLKSANVLITSNGHVKLSDFGSSRQFEELGTKLSKSLKGSPYWMAPEIVMREGHSYSADIWSFGCLLIEMVTGRPPWSNFSRDAKEVLKLISVPDNLPTMPKVTNSLRDAILKCLNRDPQLRPTARELLGHDFFKIVEEETISTVALSKPGSFDTSKKEGLILD</sequence>
<comment type="similarity">
    <text evidence="7">Belongs to the protein kinase superfamily.</text>
</comment>
<dbReference type="Pfam" id="PF00069">
    <property type="entry name" value="Pkinase"/>
    <property type="match status" value="1"/>
</dbReference>
<dbReference type="InterPro" id="IPR017441">
    <property type="entry name" value="Protein_kinase_ATP_BS"/>
</dbReference>
<dbReference type="InterPro" id="IPR011009">
    <property type="entry name" value="Kinase-like_dom_sf"/>
</dbReference>
<dbReference type="InterPro" id="IPR001245">
    <property type="entry name" value="Ser-Thr/Tyr_kinase_cat_dom"/>
</dbReference>
<dbReference type="PROSITE" id="PS00108">
    <property type="entry name" value="PROTEIN_KINASE_ST"/>
    <property type="match status" value="1"/>
</dbReference>
<dbReference type="SUPFAM" id="SSF56112">
    <property type="entry name" value="Protein kinase-like (PK-like)"/>
    <property type="match status" value="1"/>
</dbReference>
<feature type="domain" description="Protein kinase" evidence="9">
    <location>
        <begin position="66"/>
        <end position="326"/>
    </location>
</feature>
<evidence type="ECO:0000256" key="1">
    <source>
        <dbReference type="ARBA" id="ARBA00022527"/>
    </source>
</evidence>
<protein>
    <recommendedName>
        <fullName evidence="9">Protein kinase domain-containing protein</fullName>
    </recommendedName>
</protein>
<comment type="caution">
    <text evidence="10">The sequence shown here is derived from an EMBL/GenBank/DDBJ whole genome shotgun (WGS) entry which is preliminary data.</text>
</comment>
<dbReference type="SMART" id="SM00220">
    <property type="entry name" value="S_TKc"/>
    <property type="match status" value="1"/>
</dbReference>
<evidence type="ECO:0000256" key="6">
    <source>
        <dbReference type="PROSITE-ProRule" id="PRU10141"/>
    </source>
</evidence>
<dbReference type="CDD" id="cd06606">
    <property type="entry name" value="STKc_MAPKKK"/>
    <property type="match status" value="1"/>
</dbReference>
<keyword evidence="2" id="KW-0808">Transferase</keyword>
<evidence type="ECO:0000313" key="10">
    <source>
        <dbReference type="EMBL" id="CAG9319923.1"/>
    </source>
</evidence>
<evidence type="ECO:0000259" key="9">
    <source>
        <dbReference type="PROSITE" id="PS50011"/>
    </source>
</evidence>
<feature type="compositionally biased region" description="Polar residues" evidence="8">
    <location>
        <begin position="1"/>
        <end position="13"/>
    </location>
</feature>
<dbReference type="InterPro" id="IPR008271">
    <property type="entry name" value="Ser/Thr_kinase_AS"/>
</dbReference>
<dbReference type="EMBL" id="CAJZBQ010000024">
    <property type="protein sequence ID" value="CAG9319923.1"/>
    <property type="molecule type" value="Genomic_DNA"/>
</dbReference>
<evidence type="ECO:0000256" key="2">
    <source>
        <dbReference type="ARBA" id="ARBA00022679"/>
    </source>
</evidence>
<dbReference type="AlphaFoldDB" id="A0AAU9J8M1"/>
<gene>
    <name evidence="10" type="ORF">BSTOLATCC_MIC25167</name>
</gene>
<evidence type="ECO:0000256" key="4">
    <source>
        <dbReference type="ARBA" id="ARBA00022777"/>
    </source>
</evidence>
<proteinExistence type="inferred from homology"/>
<keyword evidence="11" id="KW-1185">Reference proteome</keyword>
<evidence type="ECO:0000256" key="7">
    <source>
        <dbReference type="RuleBase" id="RU000304"/>
    </source>
</evidence>
<dbReference type="InterPro" id="IPR050538">
    <property type="entry name" value="MAP_kinase_kinase_kinase"/>
</dbReference>
<evidence type="ECO:0000256" key="3">
    <source>
        <dbReference type="ARBA" id="ARBA00022741"/>
    </source>
</evidence>
<dbReference type="Gene3D" id="3.30.200.20">
    <property type="entry name" value="Phosphorylase Kinase, domain 1"/>
    <property type="match status" value="1"/>
</dbReference>
<dbReference type="PROSITE" id="PS00107">
    <property type="entry name" value="PROTEIN_KINASE_ATP"/>
    <property type="match status" value="1"/>
</dbReference>
<organism evidence="10 11">
    <name type="scientific">Blepharisma stoltei</name>
    <dbReference type="NCBI Taxonomy" id="1481888"/>
    <lineage>
        <taxon>Eukaryota</taxon>
        <taxon>Sar</taxon>
        <taxon>Alveolata</taxon>
        <taxon>Ciliophora</taxon>
        <taxon>Postciliodesmatophora</taxon>
        <taxon>Heterotrichea</taxon>
        <taxon>Heterotrichida</taxon>
        <taxon>Blepharismidae</taxon>
        <taxon>Blepharisma</taxon>
    </lineage>
</organism>
<dbReference type="Gene3D" id="1.10.510.10">
    <property type="entry name" value="Transferase(Phosphotransferase) domain 1"/>
    <property type="match status" value="1"/>
</dbReference>
<name>A0AAU9J8M1_9CILI</name>
<reference evidence="10" key="1">
    <citation type="submission" date="2021-09" db="EMBL/GenBank/DDBJ databases">
        <authorList>
            <consortium name="AG Swart"/>
            <person name="Singh M."/>
            <person name="Singh A."/>
            <person name="Seah K."/>
            <person name="Emmerich C."/>
        </authorList>
    </citation>
    <scope>NUCLEOTIDE SEQUENCE</scope>
    <source>
        <strain evidence="10">ATCC30299</strain>
    </source>
</reference>
<keyword evidence="5 6" id="KW-0067">ATP-binding</keyword>
<dbReference type="PANTHER" id="PTHR48016">
    <property type="entry name" value="MAP KINASE KINASE KINASE SSK2-RELATED-RELATED"/>
    <property type="match status" value="1"/>
</dbReference>
<dbReference type="GO" id="GO:0004674">
    <property type="term" value="F:protein serine/threonine kinase activity"/>
    <property type="evidence" value="ECO:0007669"/>
    <property type="project" value="UniProtKB-KW"/>
</dbReference>
<dbReference type="InterPro" id="IPR000719">
    <property type="entry name" value="Prot_kinase_dom"/>
</dbReference>
<keyword evidence="1 7" id="KW-0723">Serine/threonine-protein kinase</keyword>
<dbReference type="PROSITE" id="PS50011">
    <property type="entry name" value="PROTEIN_KINASE_DOM"/>
    <property type="match status" value="1"/>
</dbReference>
<accession>A0AAU9J8M1</accession>
<keyword evidence="4" id="KW-0418">Kinase</keyword>
<evidence type="ECO:0000256" key="8">
    <source>
        <dbReference type="SAM" id="MobiDB-lite"/>
    </source>
</evidence>
<dbReference type="PRINTS" id="PR00109">
    <property type="entry name" value="TYRKINASE"/>
</dbReference>
<evidence type="ECO:0000313" key="11">
    <source>
        <dbReference type="Proteomes" id="UP001162131"/>
    </source>
</evidence>
<dbReference type="Proteomes" id="UP001162131">
    <property type="component" value="Unassembled WGS sequence"/>
</dbReference>
<feature type="region of interest" description="Disordered" evidence="8">
    <location>
        <begin position="1"/>
        <end position="29"/>
    </location>
</feature>
<keyword evidence="3 6" id="KW-0547">Nucleotide-binding</keyword>